<accession>A0A7R9BM15</accession>
<sequence length="392" mass="44162">MAECVLPSSSSDVNNHHRADKLLEKLGFIRGGRVTRRMQNVVDGVVSETRTRRGVSSPNEQLAEVLADVDFSTRRAQQRRTVLAKLGLRGSGNDDEEGSCANKKPGEDLKPPKPSKVGQSVRDKLRAKFNCAPDEEDEECFKPMQSTRIDNVVRSGVSTAATVDLRTLMSSKIGGSASSGGDFDHFRNVFYLVESVPKFVEEYNFVMQTLFHCPKMPSTQFYEGLVRFGIEDKVQYFRMSDKERATIWDGWTEEGPKKPRRRAEIDFFNLVTDPSVTNGAVLKMPHPENRVVLRGANLIIDSRNTEHHFYARVFSRGSGKNNVVNNIVFNKLTKRVEMDSDVRKTHLPDRGPNENTEFCDDELPPLSVEDEDPLAAFRCPGSKRPQSLICNY</sequence>
<dbReference type="EMBL" id="OA883068">
    <property type="protein sequence ID" value="CAD7277845.1"/>
    <property type="molecule type" value="Genomic_DNA"/>
</dbReference>
<feature type="region of interest" description="Disordered" evidence="1">
    <location>
        <begin position="341"/>
        <end position="365"/>
    </location>
</feature>
<evidence type="ECO:0000313" key="2">
    <source>
        <dbReference type="EMBL" id="CAD7277845.1"/>
    </source>
</evidence>
<name>A0A7R9BM15_9CRUS</name>
<proteinExistence type="predicted"/>
<keyword evidence="3" id="KW-1185">Reference proteome</keyword>
<gene>
    <name evidence="2" type="ORF">NMOB1V02_LOCUS5566</name>
</gene>
<evidence type="ECO:0000313" key="3">
    <source>
        <dbReference type="Proteomes" id="UP000678499"/>
    </source>
</evidence>
<dbReference type="AlphaFoldDB" id="A0A7R9BM15"/>
<dbReference type="Proteomes" id="UP000678499">
    <property type="component" value="Unassembled WGS sequence"/>
</dbReference>
<feature type="region of interest" description="Disordered" evidence="1">
    <location>
        <begin position="85"/>
        <end position="122"/>
    </location>
</feature>
<evidence type="ECO:0000256" key="1">
    <source>
        <dbReference type="SAM" id="MobiDB-lite"/>
    </source>
</evidence>
<organism evidence="2">
    <name type="scientific">Notodromas monacha</name>
    <dbReference type="NCBI Taxonomy" id="399045"/>
    <lineage>
        <taxon>Eukaryota</taxon>
        <taxon>Metazoa</taxon>
        <taxon>Ecdysozoa</taxon>
        <taxon>Arthropoda</taxon>
        <taxon>Crustacea</taxon>
        <taxon>Oligostraca</taxon>
        <taxon>Ostracoda</taxon>
        <taxon>Podocopa</taxon>
        <taxon>Podocopida</taxon>
        <taxon>Cypridocopina</taxon>
        <taxon>Cypridoidea</taxon>
        <taxon>Cyprididae</taxon>
        <taxon>Notodromas</taxon>
    </lineage>
</organism>
<dbReference type="EMBL" id="CAJPEX010001031">
    <property type="protein sequence ID" value="CAG0917997.1"/>
    <property type="molecule type" value="Genomic_DNA"/>
</dbReference>
<feature type="compositionally biased region" description="Basic and acidic residues" evidence="1">
    <location>
        <begin position="341"/>
        <end position="352"/>
    </location>
</feature>
<protein>
    <submittedName>
        <fullName evidence="2">Uncharacterized protein</fullName>
    </submittedName>
</protein>
<reference evidence="2" key="1">
    <citation type="submission" date="2020-11" db="EMBL/GenBank/DDBJ databases">
        <authorList>
            <person name="Tran Van P."/>
        </authorList>
    </citation>
    <scope>NUCLEOTIDE SEQUENCE</scope>
</reference>